<protein>
    <recommendedName>
        <fullName evidence="4">Transmembrane protein (PGPGW)</fullName>
    </recommendedName>
</protein>
<dbReference type="EMBL" id="CP103416">
    <property type="protein sequence ID" value="UVW34623.1"/>
    <property type="molecule type" value="Genomic_DNA"/>
</dbReference>
<accession>A0ABY5TL92</accession>
<keyword evidence="1" id="KW-1133">Transmembrane helix</keyword>
<dbReference type="InterPro" id="IPR019099">
    <property type="entry name" value="Uncharacterised_PGPGW_TM"/>
</dbReference>
<proteinExistence type="predicted"/>
<keyword evidence="1" id="KW-0812">Transmembrane</keyword>
<sequence length="138" mass="15613">MSNLLGWATDHQQLLVWAGVISLIVFILSLLSLPWLVSQIPEDYFLPKKRQPAEWKHLHPAIRLLALMGKNLIGYALIVAGLLMLFLPGQGLLTLVMGLLLVDYPGKFRLERKLVKTPAIFNSLNWLRKKAKKPPLVI</sequence>
<evidence type="ECO:0000313" key="3">
    <source>
        <dbReference type="Proteomes" id="UP001059934"/>
    </source>
</evidence>
<reference evidence="2" key="1">
    <citation type="submission" date="2022-08" db="EMBL/GenBank/DDBJ databases">
        <title>Catabolic pathway analysis in culturable SAR92 clade bacteria reveals their overlooked roles in DMSP degradation in coastal seas.</title>
        <authorList>
            <person name="He X."/>
            <person name="Zhang X."/>
            <person name="Zhang Y."/>
        </authorList>
    </citation>
    <scope>NUCLEOTIDE SEQUENCE</scope>
    <source>
        <strain evidence="2">H455</strain>
    </source>
</reference>
<feature type="transmembrane region" description="Helical" evidence="1">
    <location>
        <begin position="72"/>
        <end position="102"/>
    </location>
</feature>
<dbReference type="Proteomes" id="UP001059934">
    <property type="component" value="Chromosome"/>
</dbReference>
<keyword evidence="3" id="KW-1185">Reference proteome</keyword>
<keyword evidence="1" id="KW-0472">Membrane</keyword>
<evidence type="ECO:0000256" key="1">
    <source>
        <dbReference type="SAM" id="Phobius"/>
    </source>
</evidence>
<gene>
    <name evidence="2" type="ORF">NYF23_11470</name>
</gene>
<dbReference type="Pfam" id="PF09656">
    <property type="entry name" value="PGPGW"/>
    <property type="match status" value="1"/>
</dbReference>
<name>A0ABY5TL92_9GAMM</name>
<organism evidence="2 3">
    <name type="scientific">SAR92 clade bacterium H455</name>
    <dbReference type="NCBI Taxonomy" id="2974818"/>
    <lineage>
        <taxon>Bacteria</taxon>
        <taxon>Pseudomonadati</taxon>
        <taxon>Pseudomonadota</taxon>
        <taxon>Gammaproteobacteria</taxon>
        <taxon>Cellvibrionales</taxon>
        <taxon>Porticoccaceae</taxon>
        <taxon>SAR92 clade</taxon>
    </lineage>
</organism>
<evidence type="ECO:0008006" key="4">
    <source>
        <dbReference type="Google" id="ProtNLM"/>
    </source>
</evidence>
<feature type="transmembrane region" description="Helical" evidence="1">
    <location>
        <begin position="14"/>
        <end position="37"/>
    </location>
</feature>
<evidence type="ECO:0000313" key="2">
    <source>
        <dbReference type="EMBL" id="UVW34623.1"/>
    </source>
</evidence>